<name>A0A6A6NM67_9PEZI</name>
<dbReference type="SUPFAM" id="SSF53474">
    <property type="entry name" value="alpha/beta-Hydrolases"/>
    <property type="match status" value="1"/>
</dbReference>
<dbReference type="AlphaFoldDB" id="A0A6A6NM67"/>
<evidence type="ECO:0000256" key="1">
    <source>
        <dbReference type="ARBA" id="ARBA00022801"/>
    </source>
</evidence>
<dbReference type="InterPro" id="IPR013094">
    <property type="entry name" value="AB_hydrolase_3"/>
</dbReference>
<accession>A0A6A6NM67</accession>
<evidence type="ECO:0000259" key="2">
    <source>
        <dbReference type="Pfam" id="PF07859"/>
    </source>
</evidence>
<evidence type="ECO:0000313" key="3">
    <source>
        <dbReference type="EMBL" id="KAF2452832.1"/>
    </source>
</evidence>
<dbReference type="OrthoDB" id="2152029at2759"/>
<sequence length="360" mass="39737">MSEAPGKGSLSVTEKVMMALKLGTVVPWLFYQAAAAIFRDKETTRSWMHEMRNRFAHHCLTCFSVDELPYTPLFPSTESVVAGSCRKLKWPREIQDIPGGEGARIHWLGDQKAKHVLLWFHGGGFALPANPGHTNFLAECQKKLDAAGKNVLVALVEYTLTPYAKFPTQPKQCLLAYKEALGRGYGAENIIIGGDSAGGNLAVSLLLSLHHHPPSLPQVSSQGIVAGLCLVSPWISYSGQSESFKRFNDYDIVLRDQVLDWADRYQPSPLRDIYSEPARAGPDDWKDLPVKKVLLLASTGEVLHDDIIEMGQKMEKGGLPMTVVQCPKSRHIECIQDAQVGLTPGTMSEAVWEWLPTVCT</sequence>
<dbReference type="Gene3D" id="3.40.50.1820">
    <property type="entry name" value="alpha/beta hydrolase"/>
    <property type="match status" value="1"/>
</dbReference>
<dbReference type="GO" id="GO:0016787">
    <property type="term" value="F:hydrolase activity"/>
    <property type="evidence" value="ECO:0007669"/>
    <property type="project" value="UniProtKB-KW"/>
</dbReference>
<evidence type="ECO:0000313" key="4">
    <source>
        <dbReference type="Proteomes" id="UP000799766"/>
    </source>
</evidence>
<keyword evidence="1 3" id="KW-0378">Hydrolase</keyword>
<proteinExistence type="predicted"/>
<dbReference type="Pfam" id="PF07859">
    <property type="entry name" value="Abhydrolase_3"/>
    <property type="match status" value="1"/>
</dbReference>
<dbReference type="PANTHER" id="PTHR48081:SF31">
    <property type="entry name" value="STERYL ACETYL HYDROLASE MUG81-RELATED"/>
    <property type="match status" value="1"/>
</dbReference>
<gene>
    <name evidence="3" type="ORF">BDY21DRAFT_328628</name>
</gene>
<dbReference type="Proteomes" id="UP000799766">
    <property type="component" value="Unassembled WGS sequence"/>
</dbReference>
<dbReference type="InterPro" id="IPR050300">
    <property type="entry name" value="GDXG_lipolytic_enzyme"/>
</dbReference>
<organism evidence="3 4">
    <name type="scientific">Lineolata rhizophorae</name>
    <dbReference type="NCBI Taxonomy" id="578093"/>
    <lineage>
        <taxon>Eukaryota</taxon>
        <taxon>Fungi</taxon>
        <taxon>Dikarya</taxon>
        <taxon>Ascomycota</taxon>
        <taxon>Pezizomycotina</taxon>
        <taxon>Dothideomycetes</taxon>
        <taxon>Dothideomycetes incertae sedis</taxon>
        <taxon>Lineolatales</taxon>
        <taxon>Lineolataceae</taxon>
        <taxon>Lineolata</taxon>
    </lineage>
</organism>
<reference evidence="3" key="1">
    <citation type="journal article" date="2020" name="Stud. Mycol.">
        <title>101 Dothideomycetes genomes: a test case for predicting lifestyles and emergence of pathogens.</title>
        <authorList>
            <person name="Haridas S."/>
            <person name="Albert R."/>
            <person name="Binder M."/>
            <person name="Bloem J."/>
            <person name="Labutti K."/>
            <person name="Salamov A."/>
            <person name="Andreopoulos B."/>
            <person name="Baker S."/>
            <person name="Barry K."/>
            <person name="Bills G."/>
            <person name="Bluhm B."/>
            <person name="Cannon C."/>
            <person name="Castanera R."/>
            <person name="Culley D."/>
            <person name="Daum C."/>
            <person name="Ezra D."/>
            <person name="Gonzalez J."/>
            <person name="Henrissat B."/>
            <person name="Kuo A."/>
            <person name="Liang C."/>
            <person name="Lipzen A."/>
            <person name="Lutzoni F."/>
            <person name="Magnuson J."/>
            <person name="Mondo S."/>
            <person name="Nolan M."/>
            <person name="Ohm R."/>
            <person name="Pangilinan J."/>
            <person name="Park H.-J."/>
            <person name="Ramirez L."/>
            <person name="Alfaro M."/>
            <person name="Sun H."/>
            <person name="Tritt A."/>
            <person name="Yoshinaga Y."/>
            <person name="Zwiers L.-H."/>
            <person name="Turgeon B."/>
            <person name="Goodwin S."/>
            <person name="Spatafora J."/>
            <person name="Crous P."/>
            <person name="Grigoriev I."/>
        </authorList>
    </citation>
    <scope>NUCLEOTIDE SEQUENCE</scope>
    <source>
        <strain evidence="3">ATCC 16933</strain>
    </source>
</reference>
<keyword evidence="4" id="KW-1185">Reference proteome</keyword>
<protein>
    <submittedName>
        <fullName evidence="3">Alpha/Beta hydrolase protein</fullName>
    </submittedName>
</protein>
<dbReference type="EMBL" id="MU001703">
    <property type="protein sequence ID" value="KAF2452832.1"/>
    <property type="molecule type" value="Genomic_DNA"/>
</dbReference>
<dbReference type="InterPro" id="IPR029058">
    <property type="entry name" value="AB_hydrolase_fold"/>
</dbReference>
<dbReference type="PANTHER" id="PTHR48081">
    <property type="entry name" value="AB HYDROLASE SUPERFAMILY PROTEIN C4A8.06C"/>
    <property type="match status" value="1"/>
</dbReference>
<feature type="domain" description="Alpha/beta hydrolase fold-3" evidence="2">
    <location>
        <begin position="117"/>
        <end position="331"/>
    </location>
</feature>